<dbReference type="PANTHER" id="PTHR42978:SF7">
    <property type="entry name" value="METALLO-HYDROLASE RV2300C-RELATED"/>
    <property type="match status" value="1"/>
</dbReference>
<keyword evidence="3" id="KW-0479">Metal-binding</keyword>
<evidence type="ECO:0000256" key="2">
    <source>
        <dbReference type="ARBA" id="ARBA00007749"/>
    </source>
</evidence>
<evidence type="ECO:0000313" key="8">
    <source>
        <dbReference type="EMBL" id="TMV04220.1"/>
    </source>
</evidence>
<accession>A0ABY2WTX1</accession>
<gene>
    <name evidence="8" type="ORF">FGK63_18205</name>
</gene>
<comment type="cofactor">
    <cofactor evidence="1">
        <name>Zn(2+)</name>
        <dbReference type="ChEBI" id="CHEBI:29105"/>
    </cofactor>
</comment>
<name>A0ABY2WTX1_9RHOB</name>
<dbReference type="InterPro" id="IPR051013">
    <property type="entry name" value="MBL_superfamily_lactonases"/>
</dbReference>
<comment type="caution">
    <text evidence="8">The sequence shown here is derived from an EMBL/GenBank/DDBJ whole genome shotgun (WGS) entry which is preliminary data.</text>
</comment>
<dbReference type="Proteomes" id="UP001193035">
    <property type="component" value="Unassembled WGS sequence"/>
</dbReference>
<reference evidence="8 9" key="1">
    <citation type="submission" date="2019-05" db="EMBL/GenBank/DDBJ databases">
        <title>Ruegeria sp. nov., isolated from tidal flat.</title>
        <authorList>
            <person name="Kim W."/>
        </authorList>
    </citation>
    <scope>NUCLEOTIDE SEQUENCE [LARGE SCALE GENOMIC DNA]</scope>
    <source>
        <strain evidence="8 9">CAU 1488</strain>
    </source>
</reference>
<keyword evidence="5" id="KW-0862">Zinc</keyword>
<feature type="compositionally biased region" description="Basic and acidic residues" evidence="6">
    <location>
        <begin position="277"/>
        <end position="287"/>
    </location>
</feature>
<evidence type="ECO:0000313" key="9">
    <source>
        <dbReference type="Proteomes" id="UP001193035"/>
    </source>
</evidence>
<evidence type="ECO:0000256" key="6">
    <source>
        <dbReference type="SAM" id="MobiDB-lite"/>
    </source>
</evidence>
<evidence type="ECO:0000256" key="4">
    <source>
        <dbReference type="ARBA" id="ARBA00022801"/>
    </source>
</evidence>
<dbReference type="PANTHER" id="PTHR42978">
    <property type="entry name" value="QUORUM-QUENCHING LACTONASE YTNP-RELATED-RELATED"/>
    <property type="match status" value="1"/>
</dbReference>
<dbReference type="SUPFAM" id="SSF56281">
    <property type="entry name" value="Metallo-hydrolase/oxidoreductase"/>
    <property type="match status" value="1"/>
</dbReference>
<evidence type="ECO:0000256" key="5">
    <source>
        <dbReference type="ARBA" id="ARBA00022833"/>
    </source>
</evidence>
<feature type="domain" description="Metallo-beta-lactamase" evidence="7">
    <location>
        <begin position="48"/>
        <end position="248"/>
    </location>
</feature>
<dbReference type="InterPro" id="IPR001279">
    <property type="entry name" value="Metallo-B-lactamas"/>
</dbReference>
<evidence type="ECO:0000256" key="1">
    <source>
        <dbReference type="ARBA" id="ARBA00001947"/>
    </source>
</evidence>
<dbReference type="CDD" id="cd07729">
    <property type="entry name" value="AHL_lactonase_MBL-fold"/>
    <property type="match status" value="1"/>
</dbReference>
<evidence type="ECO:0000256" key="3">
    <source>
        <dbReference type="ARBA" id="ARBA00022723"/>
    </source>
</evidence>
<sequence>MAHIADGTPEWEIHAIEYGRHSGRLVYENFTAPLPEGFDRHDAPMPMSFFVWVLRHGDRAIAVDTGFDRAQAATRSRELVLPVEDGLRALGIAPDRLKDVILTHLHWDHAGNLGLFPEARFHVQTREMAYCTGPCMCREALRRPYSVEDVASLLRRVYTGRVRFHDGTAEIAPGVQVHMVGGHSRGLQIVTVNTRRGRVVLASDAVHYFANIETDAPFPLVDSVADMLDGFDLIRRLAPSQAHIVPGHDPDVLRRYPESLGAHLPGIVRLDAEPVQRTRRQMPDREGAGLAKTQKV</sequence>
<protein>
    <submittedName>
        <fullName evidence="8">N-acyl homoserine lactonase family protein</fullName>
    </submittedName>
</protein>
<feature type="region of interest" description="Disordered" evidence="6">
    <location>
        <begin position="277"/>
        <end position="296"/>
    </location>
</feature>
<dbReference type="Gene3D" id="3.60.15.10">
    <property type="entry name" value="Ribonuclease Z/Hydroxyacylglutathione hydrolase-like"/>
    <property type="match status" value="1"/>
</dbReference>
<evidence type="ECO:0000259" key="7">
    <source>
        <dbReference type="SMART" id="SM00849"/>
    </source>
</evidence>
<keyword evidence="4" id="KW-0378">Hydrolase</keyword>
<comment type="similarity">
    <text evidence="2">Belongs to the metallo-beta-lactamase superfamily.</text>
</comment>
<keyword evidence="9" id="KW-1185">Reference proteome</keyword>
<organism evidence="8 9">
    <name type="scientific">Ruegeria sediminis</name>
    <dbReference type="NCBI Taxonomy" id="2583820"/>
    <lineage>
        <taxon>Bacteria</taxon>
        <taxon>Pseudomonadati</taxon>
        <taxon>Pseudomonadota</taxon>
        <taxon>Alphaproteobacteria</taxon>
        <taxon>Rhodobacterales</taxon>
        <taxon>Roseobacteraceae</taxon>
        <taxon>Ruegeria</taxon>
    </lineage>
</organism>
<dbReference type="InterPro" id="IPR036866">
    <property type="entry name" value="RibonucZ/Hydroxyglut_hydro"/>
</dbReference>
<dbReference type="Pfam" id="PF00753">
    <property type="entry name" value="Lactamase_B"/>
    <property type="match status" value="1"/>
</dbReference>
<dbReference type="EMBL" id="VCPD01000008">
    <property type="protein sequence ID" value="TMV04220.1"/>
    <property type="molecule type" value="Genomic_DNA"/>
</dbReference>
<dbReference type="RefSeq" id="WP_138844958.1">
    <property type="nucleotide sequence ID" value="NZ_VCPD01000008.1"/>
</dbReference>
<dbReference type="SMART" id="SM00849">
    <property type="entry name" value="Lactamase_B"/>
    <property type="match status" value="1"/>
</dbReference>
<proteinExistence type="inferred from homology"/>